<name>A0A8S5SNS4_9CAUD</name>
<sequence length="137" mass="16086">MNNLKFRAWDKANKEMLKIDVIDFFLKGIRVLERNGNSFFMKFSDVELMQSTGFHDKNGVEIFEGDIINSGYLFKGSPFEEEDEYEEEKGVVTFFNCGFNIEFKNHINLFIDIILSCEDLEVIGNIYENKELLENDR</sequence>
<accession>A0A8S5SNS4</accession>
<dbReference type="InterPro" id="IPR023385">
    <property type="entry name" value="YopX-like_C"/>
</dbReference>
<dbReference type="Pfam" id="PF09643">
    <property type="entry name" value="YopX"/>
    <property type="match status" value="1"/>
</dbReference>
<dbReference type="SUPFAM" id="SSF159006">
    <property type="entry name" value="YopX-like"/>
    <property type="match status" value="1"/>
</dbReference>
<dbReference type="InterPro" id="IPR010024">
    <property type="entry name" value="CHP16711"/>
</dbReference>
<dbReference type="InterPro" id="IPR019096">
    <property type="entry name" value="YopX_protein"/>
</dbReference>
<reference evidence="2" key="1">
    <citation type="journal article" date="2021" name="Proc. Natl. Acad. Sci. U.S.A.">
        <title>A Catalog of Tens of Thousands of Viruses from Human Metagenomes Reveals Hidden Associations with Chronic Diseases.</title>
        <authorList>
            <person name="Tisza M.J."/>
            <person name="Buck C.B."/>
        </authorList>
    </citation>
    <scope>NUCLEOTIDE SEQUENCE</scope>
    <source>
        <strain evidence="2">CtnR613</strain>
    </source>
</reference>
<dbReference type="NCBIfam" id="TIGR01671">
    <property type="entry name" value="phage_TIGR01671"/>
    <property type="match status" value="1"/>
</dbReference>
<evidence type="ECO:0000313" key="2">
    <source>
        <dbReference type="EMBL" id="DAF52606.1"/>
    </source>
</evidence>
<dbReference type="Gene3D" id="2.30.30.290">
    <property type="entry name" value="YopX-like domains"/>
    <property type="match status" value="1"/>
</dbReference>
<evidence type="ECO:0000259" key="1">
    <source>
        <dbReference type="Pfam" id="PF09643"/>
    </source>
</evidence>
<organism evidence="2">
    <name type="scientific">Siphoviridae sp. ctnR613</name>
    <dbReference type="NCBI Taxonomy" id="2827939"/>
    <lineage>
        <taxon>Viruses</taxon>
        <taxon>Duplodnaviria</taxon>
        <taxon>Heunggongvirae</taxon>
        <taxon>Uroviricota</taxon>
        <taxon>Caudoviricetes</taxon>
    </lineage>
</organism>
<dbReference type="EMBL" id="BK032640">
    <property type="protein sequence ID" value="DAF52606.1"/>
    <property type="molecule type" value="Genomic_DNA"/>
</dbReference>
<protein>
    <submittedName>
        <fullName evidence="2">YopX protein</fullName>
    </submittedName>
</protein>
<proteinExistence type="predicted"/>
<feature type="domain" description="YopX protein" evidence="1">
    <location>
        <begin position="5"/>
        <end position="134"/>
    </location>
</feature>